<keyword evidence="2 5" id="KW-0812">Transmembrane</keyword>
<dbReference type="InterPro" id="IPR018000">
    <property type="entry name" value="Neurotransmitter_ion_chnl_CS"/>
</dbReference>
<dbReference type="PANTHER" id="PTHR18945">
    <property type="entry name" value="NEUROTRANSMITTER GATED ION CHANNEL"/>
    <property type="match status" value="1"/>
</dbReference>
<feature type="domain" description="Neurotransmitter-gated ion-channel transmembrane" evidence="8">
    <location>
        <begin position="245"/>
        <end position="358"/>
    </location>
</feature>
<keyword evidence="5" id="KW-0407">Ion channel</keyword>
<evidence type="ECO:0000256" key="4">
    <source>
        <dbReference type="ARBA" id="ARBA00023136"/>
    </source>
</evidence>
<dbReference type="Proteomes" id="UP001374579">
    <property type="component" value="Unassembled WGS sequence"/>
</dbReference>
<dbReference type="CDD" id="cd18989">
    <property type="entry name" value="LGIC_ECD_cation"/>
    <property type="match status" value="1"/>
</dbReference>
<proteinExistence type="inferred from homology"/>
<keyword evidence="5" id="KW-0813">Transport</keyword>
<dbReference type="Pfam" id="PF02932">
    <property type="entry name" value="Neur_chan_memb"/>
    <property type="match status" value="1"/>
</dbReference>
<dbReference type="EMBL" id="JBAMIC010000007">
    <property type="protein sequence ID" value="KAK7105230.1"/>
    <property type="molecule type" value="Genomic_DNA"/>
</dbReference>
<dbReference type="Pfam" id="PF02931">
    <property type="entry name" value="Neur_chan_LBD"/>
    <property type="match status" value="1"/>
</dbReference>
<evidence type="ECO:0000256" key="5">
    <source>
        <dbReference type="RuleBase" id="RU000687"/>
    </source>
</evidence>
<evidence type="ECO:0000313" key="10">
    <source>
        <dbReference type="Proteomes" id="UP001374579"/>
    </source>
</evidence>
<name>A0AAN9GFT8_9CAEN</name>
<evidence type="ECO:0000313" key="9">
    <source>
        <dbReference type="EMBL" id="KAK7105230.1"/>
    </source>
</evidence>
<comment type="caution">
    <text evidence="9">The sequence shown here is derived from an EMBL/GenBank/DDBJ whole genome shotgun (WGS) entry which is preliminary data.</text>
</comment>
<dbReference type="InterPro" id="IPR036734">
    <property type="entry name" value="Neur_chan_lig-bd_sf"/>
</dbReference>
<comment type="subcellular location">
    <subcellularLocation>
        <location evidence="1">Membrane</location>
        <topology evidence="1">Multi-pass membrane protein</topology>
    </subcellularLocation>
</comment>
<reference evidence="9 10" key="1">
    <citation type="submission" date="2024-02" db="EMBL/GenBank/DDBJ databases">
        <title>Chromosome-scale genome assembly of the rough periwinkle Littorina saxatilis.</title>
        <authorList>
            <person name="De Jode A."/>
            <person name="Faria R."/>
            <person name="Formenti G."/>
            <person name="Sims Y."/>
            <person name="Smith T.P."/>
            <person name="Tracey A."/>
            <person name="Wood J.M.D."/>
            <person name="Zagrodzka Z.B."/>
            <person name="Johannesson K."/>
            <person name="Butlin R.K."/>
            <person name="Leder E.H."/>
        </authorList>
    </citation>
    <scope>NUCLEOTIDE SEQUENCE [LARGE SCALE GENOMIC DNA]</scope>
    <source>
        <strain evidence="9">Snail1</strain>
        <tissue evidence="9">Muscle</tissue>
    </source>
</reference>
<dbReference type="PROSITE" id="PS00236">
    <property type="entry name" value="NEUROTR_ION_CHANNEL"/>
    <property type="match status" value="1"/>
</dbReference>
<comment type="similarity">
    <text evidence="5">Belongs to the ligand-gated ion channel (TC 1.A.9) family.</text>
</comment>
<dbReference type="Gene3D" id="1.20.58.390">
    <property type="entry name" value="Neurotransmitter-gated ion-channel transmembrane domain"/>
    <property type="match status" value="1"/>
</dbReference>
<feature type="domain" description="Neurotransmitter-gated ion-channel ligand-binding" evidence="7">
    <location>
        <begin position="24"/>
        <end position="209"/>
    </location>
</feature>
<evidence type="ECO:0000256" key="3">
    <source>
        <dbReference type="ARBA" id="ARBA00022989"/>
    </source>
</evidence>
<dbReference type="FunFam" id="2.70.170.10:FF:000028">
    <property type="entry name" value="AcetylCholine Receptor"/>
    <property type="match status" value="1"/>
</dbReference>
<protein>
    <submittedName>
        <fullName evidence="9">Uncharacterized protein</fullName>
    </submittedName>
</protein>
<dbReference type="CDD" id="cd19051">
    <property type="entry name" value="LGIC_TM_cation"/>
    <property type="match status" value="1"/>
</dbReference>
<dbReference type="InterPro" id="IPR006029">
    <property type="entry name" value="Neurotrans-gated_channel_TM"/>
</dbReference>
<dbReference type="InterPro" id="IPR006201">
    <property type="entry name" value="Neur_channel"/>
</dbReference>
<organism evidence="9 10">
    <name type="scientific">Littorina saxatilis</name>
    <dbReference type="NCBI Taxonomy" id="31220"/>
    <lineage>
        <taxon>Eukaryota</taxon>
        <taxon>Metazoa</taxon>
        <taxon>Spiralia</taxon>
        <taxon>Lophotrochozoa</taxon>
        <taxon>Mollusca</taxon>
        <taxon>Gastropoda</taxon>
        <taxon>Caenogastropoda</taxon>
        <taxon>Littorinimorpha</taxon>
        <taxon>Littorinoidea</taxon>
        <taxon>Littorinidae</taxon>
        <taxon>Littorina</taxon>
    </lineage>
</organism>
<dbReference type="AlphaFoldDB" id="A0AAN9GFT8"/>
<dbReference type="InterPro" id="IPR038050">
    <property type="entry name" value="Neuro_actylchol_rec"/>
</dbReference>
<dbReference type="FunFam" id="1.20.58.390:FF:000043">
    <property type="entry name" value="AcetylCholine Receptor"/>
    <property type="match status" value="1"/>
</dbReference>
<dbReference type="SUPFAM" id="SSF90112">
    <property type="entry name" value="Neurotransmitter-gated ion-channel transmembrane pore"/>
    <property type="match status" value="1"/>
</dbReference>
<comment type="caution">
    <text evidence="5">Lacks conserved residue(s) required for the propagation of feature annotation.</text>
</comment>
<gene>
    <name evidence="9" type="ORF">V1264_016636</name>
</gene>
<keyword evidence="10" id="KW-1185">Reference proteome</keyword>
<dbReference type="InterPro" id="IPR036719">
    <property type="entry name" value="Neuro-gated_channel_TM_sf"/>
</dbReference>
<feature type="transmembrane region" description="Helical" evidence="5">
    <location>
        <begin position="273"/>
        <end position="294"/>
    </location>
</feature>
<sequence length="395" mass="45295">MTAVRLKWLKWLGFAAYNQRQAESSLIQMLLADYDPDVRPVLNHTSSVSVHLMFTPVRIDDLDLRGEDLKLTGWLGMTWTDEMFQWQPRNESGVRYLLLSHKDYWVPPITVLNSLKGLFASHDQTHSSKVSVRWDGTSHYAISDNFAISCDVNIHYFPFDHQTCDVTFLSWYHPMTQMVLTSEAKDIDMRHYEEDGEWRLLSTGVTVSPHNISLHPFHADDVTFSRVCFTFSVLRRPRYYMINVLLPCLLLCVLVLINFFLPPDSGEKVSLGITVLLAFTVFQLLIAEVIPTSASETPLLAVYLICIMAMSTLSVIMSVCVLNLHHRTVYSHPPPWLRHLVLHYLARAMYMQISHVTGKIQPVREWKEKEQSSTPNLTTSVSPARRNSANDTKIT</sequence>
<feature type="transmembrane region" description="Helical" evidence="5">
    <location>
        <begin position="239"/>
        <end position="261"/>
    </location>
</feature>
<dbReference type="GO" id="GO:0004888">
    <property type="term" value="F:transmembrane signaling receptor activity"/>
    <property type="evidence" value="ECO:0007669"/>
    <property type="project" value="InterPro"/>
</dbReference>
<accession>A0AAN9GFT8</accession>
<dbReference type="GO" id="GO:0016020">
    <property type="term" value="C:membrane"/>
    <property type="evidence" value="ECO:0007669"/>
    <property type="project" value="UniProtKB-SubCell"/>
</dbReference>
<dbReference type="InterPro" id="IPR006202">
    <property type="entry name" value="Neur_chan_lig-bd"/>
</dbReference>
<dbReference type="PRINTS" id="PR00252">
    <property type="entry name" value="NRIONCHANNEL"/>
</dbReference>
<dbReference type="Gene3D" id="2.70.170.10">
    <property type="entry name" value="Neurotransmitter-gated ion-channel ligand-binding domain"/>
    <property type="match status" value="1"/>
</dbReference>
<keyword evidence="5" id="KW-0406">Ion transport</keyword>
<dbReference type="SUPFAM" id="SSF63712">
    <property type="entry name" value="Nicotinic receptor ligand binding domain-like"/>
    <property type="match status" value="1"/>
</dbReference>
<feature type="transmembrane region" description="Helical" evidence="5">
    <location>
        <begin position="300"/>
        <end position="324"/>
    </location>
</feature>
<keyword evidence="4 5" id="KW-0472">Membrane</keyword>
<keyword evidence="3 5" id="KW-1133">Transmembrane helix</keyword>
<evidence type="ECO:0000256" key="1">
    <source>
        <dbReference type="ARBA" id="ARBA00004141"/>
    </source>
</evidence>
<feature type="compositionally biased region" description="Polar residues" evidence="6">
    <location>
        <begin position="372"/>
        <end position="395"/>
    </location>
</feature>
<evidence type="ECO:0000259" key="7">
    <source>
        <dbReference type="Pfam" id="PF02931"/>
    </source>
</evidence>
<evidence type="ECO:0000259" key="8">
    <source>
        <dbReference type="Pfam" id="PF02932"/>
    </source>
</evidence>
<evidence type="ECO:0000256" key="2">
    <source>
        <dbReference type="ARBA" id="ARBA00022692"/>
    </source>
</evidence>
<dbReference type="GO" id="GO:0005230">
    <property type="term" value="F:extracellular ligand-gated monoatomic ion channel activity"/>
    <property type="evidence" value="ECO:0007669"/>
    <property type="project" value="InterPro"/>
</dbReference>
<evidence type="ECO:0000256" key="6">
    <source>
        <dbReference type="SAM" id="MobiDB-lite"/>
    </source>
</evidence>
<feature type="region of interest" description="Disordered" evidence="6">
    <location>
        <begin position="367"/>
        <end position="395"/>
    </location>
</feature>